<organism evidence="1 2">
    <name type="scientific">Actinopolyspora alba</name>
    <dbReference type="NCBI Taxonomy" id="673379"/>
    <lineage>
        <taxon>Bacteria</taxon>
        <taxon>Bacillati</taxon>
        <taxon>Actinomycetota</taxon>
        <taxon>Actinomycetes</taxon>
        <taxon>Actinopolysporales</taxon>
        <taxon>Actinopolysporaceae</taxon>
        <taxon>Actinopolyspora</taxon>
        <taxon>Actinopolyspora alba group</taxon>
    </lineage>
</organism>
<accession>A0A1I1VCL4</accession>
<reference evidence="2" key="1">
    <citation type="submission" date="2016-10" db="EMBL/GenBank/DDBJ databases">
        <authorList>
            <person name="Varghese N."/>
            <person name="Submissions S."/>
        </authorList>
    </citation>
    <scope>NUCLEOTIDE SEQUENCE [LARGE SCALE GENOMIC DNA]</scope>
    <source>
        <strain evidence="2">DSM 45004</strain>
    </source>
</reference>
<evidence type="ECO:0000313" key="1">
    <source>
        <dbReference type="EMBL" id="SFD80772.1"/>
    </source>
</evidence>
<name>A0A1I1VCL4_9ACTN</name>
<dbReference type="AlphaFoldDB" id="A0A1I1VCL4"/>
<gene>
    <name evidence="1" type="ORF">SAMN04487819_103272</name>
</gene>
<protein>
    <submittedName>
        <fullName evidence="1">Uncharacterized protein</fullName>
    </submittedName>
</protein>
<evidence type="ECO:0000313" key="2">
    <source>
        <dbReference type="Proteomes" id="UP000198716"/>
    </source>
</evidence>
<proteinExistence type="predicted"/>
<sequence>MIYIKPRPATVGDLTYVYEDVDSSLLVPGEEHSQGHFFPGGAGLPYSSHFAVVRTV</sequence>
<dbReference type="EMBL" id="FOMZ01000003">
    <property type="protein sequence ID" value="SFD80772.1"/>
    <property type="molecule type" value="Genomic_DNA"/>
</dbReference>
<dbReference type="Proteomes" id="UP000198716">
    <property type="component" value="Unassembled WGS sequence"/>
</dbReference>
<keyword evidence="2" id="KW-1185">Reference proteome</keyword>